<dbReference type="InterPro" id="IPR045863">
    <property type="entry name" value="CorA_TM1_TM2"/>
</dbReference>
<evidence type="ECO:0000256" key="2">
    <source>
        <dbReference type="ARBA" id="ARBA00009765"/>
    </source>
</evidence>
<dbReference type="Pfam" id="PF01544">
    <property type="entry name" value="CorA"/>
    <property type="match status" value="1"/>
</dbReference>
<reference evidence="14" key="1">
    <citation type="submission" date="2024-06" db="EMBL/GenBank/DDBJ databases">
        <title>Complete genome of Salinicola endophyticus HNIBRBA4755.</title>
        <authorList>
            <person name="Shin S.Y."/>
            <person name="Kang H."/>
            <person name="Song J."/>
        </authorList>
    </citation>
    <scope>NUCLEOTIDE SEQUENCE</scope>
    <source>
        <strain evidence="14">HNIBRBA4755</strain>
    </source>
</reference>
<keyword evidence="10 13" id="KW-0406">Ion transport</keyword>
<evidence type="ECO:0000313" key="14">
    <source>
        <dbReference type="EMBL" id="XCJ77824.1"/>
    </source>
</evidence>
<name>A0AB74U8K8_9GAMM</name>
<dbReference type="InterPro" id="IPR045861">
    <property type="entry name" value="CorA_cytoplasmic_dom"/>
</dbReference>
<dbReference type="RefSeq" id="WP_035473287.1">
    <property type="nucleotide sequence ID" value="NZ_CP159578.1"/>
</dbReference>
<dbReference type="GO" id="GO:0015099">
    <property type="term" value="F:nickel cation transmembrane transporter activity"/>
    <property type="evidence" value="ECO:0007669"/>
    <property type="project" value="TreeGrafter"/>
</dbReference>
<evidence type="ECO:0000256" key="13">
    <source>
        <dbReference type="RuleBase" id="RU362010"/>
    </source>
</evidence>
<evidence type="ECO:0000256" key="5">
    <source>
        <dbReference type="ARBA" id="ARBA00022475"/>
    </source>
</evidence>
<evidence type="ECO:0000256" key="7">
    <source>
        <dbReference type="ARBA" id="ARBA00022692"/>
    </source>
</evidence>
<keyword evidence="4 13" id="KW-0813">Transport</keyword>
<evidence type="ECO:0000256" key="6">
    <source>
        <dbReference type="ARBA" id="ARBA00022519"/>
    </source>
</evidence>
<dbReference type="FunFam" id="1.20.58.340:FF:000001">
    <property type="entry name" value="Magnesium transport protein CorA"/>
    <property type="match status" value="1"/>
</dbReference>
<evidence type="ECO:0000256" key="11">
    <source>
        <dbReference type="ARBA" id="ARBA00023136"/>
    </source>
</evidence>
<accession>A0AB74U8K8</accession>
<dbReference type="CDD" id="cd12835">
    <property type="entry name" value="EcCorA-like_1"/>
    <property type="match status" value="1"/>
</dbReference>
<keyword evidence="6" id="KW-0997">Cell inner membrane</keyword>
<dbReference type="Gene3D" id="1.20.58.340">
    <property type="entry name" value="Magnesium transport protein CorA, transmembrane region"/>
    <property type="match status" value="1"/>
</dbReference>
<keyword evidence="8 13" id="KW-0460">Magnesium</keyword>
<dbReference type="EMBL" id="CP159578">
    <property type="protein sequence ID" value="XCJ77824.1"/>
    <property type="molecule type" value="Genomic_DNA"/>
</dbReference>
<dbReference type="InterPro" id="IPR002523">
    <property type="entry name" value="MgTranspt_CorA/ZnTranspt_ZntB"/>
</dbReference>
<dbReference type="NCBIfam" id="TIGR00383">
    <property type="entry name" value="corA"/>
    <property type="match status" value="1"/>
</dbReference>
<feature type="transmembrane region" description="Helical" evidence="13">
    <location>
        <begin position="257"/>
        <end position="277"/>
    </location>
</feature>
<comment type="similarity">
    <text evidence="2 13">Belongs to the CorA metal ion transporter (MIT) (TC 1.A.35) family.</text>
</comment>
<evidence type="ECO:0000256" key="1">
    <source>
        <dbReference type="ARBA" id="ARBA00004429"/>
    </source>
</evidence>
<evidence type="ECO:0000256" key="4">
    <source>
        <dbReference type="ARBA" id="ARBA00022448"/>
    </source>
</evidence>
<organism evidence="14">
    <name type="scientific">Salinicola endophyticus</name>
    <dbReference type="NCBI Taxonomy" id="1949083"/>
    <lineage>
        <taxon>Bacteria</taxon>
        <taxon>Pseudomonadati</taxon>
        <taxon>Pseudomonadota</taxon>
        <taxon>Gammaproteobacteria</taxon>
        <taxon>Oceanospirillales</taxon>
        <taxon>Halomonadaceae</taxon>
        <taxon>Salinicola</taxon>
    </lineage>
</organism>
<feature type="transmembrane region" description="Helical" evidence="13">
    <location>
        <begin position="289"/>
        <end position="309"/>
    </location>
</feature>
<dbReference type="InterPro" id="IPR050829">
    <property type="entry name" value="CorA_MIT"/>
</dbReference>
<dbReference type="PANTHER" id="PTHR47685:SF1">
    <property type="entry name" value="MAGNESIUM TRANSPORT PROTEIN CORA"/>
    <property type="match status" value="1"/>
</dbReference>
<dbReference type="InterPro" id="IPR004488">
    <property type="entry name" value="Mg/Co-transport_prot_CorA"/>
</dbReference>
<evidence type="ECO:0000256" key="3">
    <source>
        <dbReference type="ARBA" id="ARBA00019439"/>
    </source>
</evidence>
<comment type="catalytic activity">
    <reaction evidence="12">
        <text>Mg(2+)(in) = Mg(2+)(out)</text>
        <dbReference type="Rhea" id="RHEA:29827"/>
        <dbReference type="ChEBI" id="CHEBI:18420"/>
    </reaction>
</comment>
<dbReference type="SUPFAM" id="SSF143865">
    <property type="entry name" value="CorA soluble domain-like"/>
    <property type="match status" value="1"/>
</dbReference>
<keyword evidence="7 13" id="KW-0812">Transmembrane</keyword>
<evidence type="ECO:0000256" key="10">
    <source>
        <dbReference type="ARBA" id="ARBA00023065"/>
    </source>
</evidence>
<keyword evidence="9 13" id="KW-1133">Transmembrane helix</keyword>
<protein>
    <recommendedName>
        <fullName evidence="3 13">Magnesium transport protein CorA</fullName>
    </recommendedName>
</protein>
<gene>
    <name evidence="13 14" type="primary">corA</name>
    <name evidence="14" type="ORF">ABV408_10175</name>
</gene>
<dbReference type="GO" id="GO:0015087">
    <property type="term" value="F:cobalt ion transmembrane transporter activity"/>
    <property type="evidence" value="ECO:0007669"/>
    <property type="project" value="UniProtKB-UniRule"/>
</dbReference>
<dbReference type="SUPFAM" id="SSF144083">
    <property type="entry name" value="Magnesium transport protein CorA, transmembrane region"/>
    <property type="match status" value="1"/>
</dbReference>
<dbReference type="PANTHER" id="PTHR47685">
    <property type="entry name" value="MAGNESIUM TRANSPORT PROTEIN CORA"/>
    <property type="match status" value="1"/>
</dbReference>
<keyword evidence="5 13" id="KW-1003">Cell membrane</keyword>
<comment type="function">
    <text evidence="13">Mediates influx of magnesium ions.</text>
</comment>
<keyword evidence="11 13" id="KW-0472">Membrane</keyword>
<evidence type="ECO:0000256" key="12">
    <source>
        <dbReference type="ARBA" id="ARBA00034269"/>
    </source>
</evidence>
<evidence type="ECO:0000256" key="9">
    <source>
        <dbReference type="ARBA" id="ARBA00022989"/>
    </source>
</evidence>
<dbReference type="AlphaFoldDB" id="A0AB74U8K8"/>
<evidence type="ECO:0000256" key="8">
    <source>
        <dbReference type="ARBA" id="ARBA00022842"/>
    </source>
</evidence>
<sequence length="315" mass="36480">MIRTFRLDQNDFQELSEGPIAERLLEANWIDAYDLDDDDREALKPFLAEELPANTDIEEIESSARFFTDTDGLHVHSLFLSRNEGKHQTNTVVFILQSQRLLSLREDDLADFRLFRLRARRGQTEAHSPQSLIVTLFEQKVENLADSIEDMHRDLEQVSHMVLEIEDADLEEAIDRLAKVEDSVGKIRLCLMDTQRSLYFLIRHLRYHAELQEQAKEALQDVEVLMSHSTFLSDKVNFLMDTTQGFINIEQNQIIKIFSIASVVFLPPTMIASIYGMNFHVMPELDWSFGYPLAIGLMALSGVSPYLYFKYRGWL</sequence>
<dbReference type="GO" id="GO:0005886">
    <property type="term" value="C:plasma membrane"/>
    <property type="evidence" value="ECO:0007669"/>
    <property type="project" value="UniProtKB-SubCell"/>
</dbReference>
<comment type="subcellular location">
    <subcellularLocation>
        <location evidence="1">Cell inner membrane</location>
        <topology evidence="1">Multi-pass membrane protein</topology>
    </subcellularLocation>
    <subcellularLocation>
        <location evidence="13">Membrane</location>
        <topology evidence="13">Multi-pass membrane protein</topology>
    </subcellularLocation>
</comment>
<proteinExistence type="inferred from homology"/>
<dbReference type="GO" id="GO:0015095">
    <property type="term" value="F:magnesium ion transmembrane transporter activity"/>
    <property type="evidence" value="ECO:0007669"/>
    <property type="project" value="UniProtKB-UniRule"/>
</dbReference>